<keyword evidence="4 5" id="KW-0413">Isomerase</keyword>
<dbReference type="Proteomes" id="UP001501787">
    <property type="component" value="Unassembled WGS sequence"/>
</dbReference>
<sequence length="327" mass="35418">MSVTASASQEKQKVSGVLLIDKPIGMTSQQVVSKVKYLFQSAQHNSKKAGHTGTLDPMATGLLPVCLGEATKFSHYQLDADKAYIATVQLGSQTDTGDADGQVIATHAVPKITEAMRQAITTQFLGAQQQTPPMYSALKKDGKKLYEYAREGIEIDRPARHIDIKALRITQTADDVLQLTVTCSKGTYIRVLGEDIAQALGTVGHLTALRRTQVGAFVIDDAISLAELEAAPLDTRFSHLLPLDACIEMDRQLTLSEAESLRLQQGQRLNVYPLMGNGLKSELAALSSNDDTEPTLDIKLINEAGEFIGLGMIAASGRLQPKKMIQR</sequence>
<evidence type="ECO:0000256" key="2">
    <source>
        <dbReference type="ARBA" id="ARBA00005642"/>
    </source>
</evidence>
<dbReference type="InterPro" id="IPR014780">
    <property type="entry name" value="tRNA_psdUridine_synth_TruB"/>
</dbReference>
<dbReference type="NCBIfam" id="TIGR00431">
    <property type="entry name" value="TruB"/>
    <property type="match status" value="1"/>
</dbReference>
<dbReference type="Gene3D" id="2.30.130.10">
    <property type="entry name" value="PUA domain"/>
    <property type="match status" value="1"/>
</dbReference>
<accession>A0ABP3FT32</accession>
<dbReference type="InterPro" id="IPR015240">
    <property type="entry name" value="tRNA_sdUridine_synth_fam1_C"/>
</dbReference>
<comment type="caution">
    <text evidence="9">The sequence shown here is derived from an EMBL/GenBank/DDBJ whole genome shotgun (WGS) entry which is preliminary data.</text>
</comment>
<evidence type="ECO:0000256" key="3">
    <source>
        <dbReference type="ARBA" id="ARBA00022694"/>
    </source>
</evidence>
<dbReference type="InterPro" id="IPR036974">
    <property type="entry name" value="PUA_sf"/>
</dbReference>
<evidence type="ECO:0000256" key="5">
    <source>
        <dbReference type="HAMAP-Rule" id="MF_01080"/>
    </source>
</evidence>
<feature type="domain" description="tRNA pseudouridine synthase II TruB subfamily 1 C-terminal" evidence="7">
    <location>
        <begin position="253"/>
        <end position="325"/>
    </location>
</feature>
<evidence type="ECO:0000256" key="4">
    <source>
        <dbReference type="ARBA" id="ARBA00023235"/>
    </source>
</evidence>
<comment type="function">
    <text evidence="5">Responsible for synthesis of pseudouridine from uracil-55 in the psi GC loop of transfer RNAs.</text>
</comment>
<name>A0ABP3FT32_9GAMM</name>
<reference evidence="10" key="1">
    <citation type="journal article" date="2019" name="Int. J. Syst. Evol. Microbiol.">
        <title>The Global Catalogue of Microorganisms (GCM) 10K type strain sequencing project: providing services to taxonomists for standard genome sequencing and annotation.</title>
        <authorList>
            <consortium name="The Broad Institute Genomics Platform"/>
            <consortium name="The Broad Institute Genome Sequencing Center for Infectious Disease"/>
            <person name="Wu L."/>
            <person name="Ma J."/>
        </authorList>
    </citation>
    <scope>NUCLEOTIDE SEQUENCE [LARGE SCALE GENOMIC DNA]</scope>
    <source>
        <strain evidence="10">JCM 16343</strain>
    </source>
</reference>
<dbReference type="EMBL" id="BAAAFR010000008">
    <property type="protein sequence ID" value="GAA0323691.1"/>
    <property type="molecule type" value="Genomic_DNA"/>
</dbReference>
<evidence type="ECO:0000259" key="7">
    <source>
        <dbReference type="Pfam" id="PF09157"/>
    </source>
</evidence>
<evidence type="ECO:0000313" key="10">
    <source>
        <dbReference type="Proteomes" id="UP001501787"/>
    </source>
</evidence>
<keyword evidence="10" id="KW-1185">Reference proteome</keyword>
<feature type="active site" description="Nucleophile" evidence="5">
    <location>
        <position position="56"/>
    </location>
</feature>
<dbReference type="InterPro" id="IPR002501">
    <property type="entry name" value="PsdUridine_synth_N"/>
</dbReference>
<evidence type="ECO:0000256" key="1">
    <source>
        <dbReference type="ARBA" id="ARBA00000385"/>
    </source>
</evidence>
<proteinExistence type="inferred from homology"/>
<dbReference type="CDD" id="cd02573">
    <property type="entry name" value="PseudoU_synth_EcTruB"/>
    <property type="match status" value="1"/>
</dbReference>
<dbReference type="Pfam" id="PF01509">
    <property type="entry name" value="TruB_N"/>
    <property type="match status" value="1"/>
</dbReference>
<dbReference type="InterPro" id="IPR020103">
    <property type="entry name" value="PsdUridine_synth_cat_dom_sf"/>
</dbReference>
<dbReference type="EC" id="5.4.99.25" evidence="5"/>
<comment type="catalytic activity">
    <reaction evidence="1 5">
        <text>uridine(55) in tRNA = pseudouridine(55) in tRNA</text>
        <dbReference type="Rhea" id="RHEA:42532"/>
        <dbReference type="Rhea" id="RHEA-COMP:10101"/>
        <dbReference type="Rhea" id="RHEA-COMP:10102"/>
        <dbReference type="ChEBI" id="CHEBI:65314"/>
        <dbReference type="ChEBI" id="CHEBI:65315"/>
        <dbReference type="EC" id="5.4.99.25"/>
    </reaction>
</comment>
<gene>
    <name evidence="5 9" type="primary">truB</name>
    <name evidence="9" type="ORF">GCM10009129_21900</name>
</gene>
<protein>
    <recommendedName>
        <fullName evidence="5">tRNA pseudouridine synthase B</fullName>
        <ecNumber evidence="5">5.4.99.25</ecNumber>
    </recommendedName>
    <alternativeName>
        <fullName evidence="5">tRNA pseudouridine(55) synthase</fullName>
        <shortName evidence="5">Psi55 synthase</shortName>
    </alternativeName>
    <alternativeName>
        <fullName evidence="5">tRNA pseudouridylate synthase</fullName>
    </alternativeName>
    <alternativeName>
        <fullName evidence="5">tRNA-uridine isomerase</fullName>
    </alternativeName>
</protein>
<evidence type="ECO:0000259" key="8">
    <source>
        <dbReference type="Pfam" id="PF16198"/>
    </source>
</evidence>
<dbReference type="PANTHER" id="PTHR13767">
    <property type="entry name" value="TRNA-PSEUDOURIDINE SYNTHASE"/>
    <property type="match status" value="1"/>
</dbReference>
<evidence type="ECO:0000313" key="9">
    <source>
        <dbReference type="EMBL" id="GAA0323691.1"/>
    </source>
</evidence>
<feature type="domain" description="Pseudouridine synthase II N-terminal" evidence="6">
    <location>
        <begin position="45"/>
        <end position="189"/>
    </location>
</feature>
<dbReference type="Pfam" id="PF16198">
    <property type="entry name" value="TruB_C_2"/>
    <property type="match status" value="1"/>
</dbReference>
<evidence type="ECO:0000259" key="6">
    <source>
        <dbReference type="Pfam" id="PF01509"/>
    </source>
</evidence>
<dbReference type="SUPFAM" id="SSF55120">
    <property type="entry name" value="Pseudouridine synthase"/>
    <property type="match status" value="1"/>
</dbReference>
<keyword evidence="3 5" id="KW-0819">tRNA processing</keyword>
<dbReference type="PANTHER" id="PTHR13767:SF2">
    <property type="entry name" value="PSEUDOURIDYLATE SYNTHASE TRUB1"/>
    <property type="match status" value="1"/>
</dbReference>
<dbReference type="Pfam" id="PF09157">
    <property type="entry name" value="TruB-C_2"/>
    <property type="match status" value="1"/>
</dbReference>
<organism evidence="9 10">
    <name type="scientific">Psychrobacter aestuarii</name>
    <dbReference type="NCBI Taxonomy" id="556327"/>
    <lineage>
        <taxon>Bacteria</taxon>
        <taxon>Pseudomonadati</taxon>
        <taxon>Pseudomonadota</taxon>
        <taxon>Gammaproteobacteria</taxon>
        <taxon>Moraxellales</taxon>
        <taxon>Moraxellaceae</taxon>
        <taxon>Psychrobacter</taxon>
    </lineage>
</organism>
<feature type="domain" description="tRNA pseudouridylate synthase B C-terminal" evidence="8">
    <location>
        <begin position="190"/>
        <end position="246"/>
    </location>
</feature>
<dbReference type="HAMAP" id="MF_01080">
    <property type="entry name" value="TruB_bact"/>
    <property type="match status" value="1"/>
</dbReference>
<comment type="similarity">
    <text evidence="2 5">Belongs to the pseudouridine synthase TruB family. Type 1 subfamily.</text>
</comment>
<dbReference type="Gene3D" id="3.30.2350.10">
    <property type="entry name" value="Pseudouridine synthase"/>
    <property type="match status" value="1"/>
</dbReference>
<dbReference type="InterPro" id="IPR032819">
    <property type="entry name" value="TruB_C"/>
</dbReference>
<dbReference type="RefSeq" id="WP_201504546.1">
    <property type="nucleotide sequence ID" value="NZ_BAAAFR010000008.1"/>
</dbReference>